<organism evidence="6 7">
    <name type="scientific">Pisum sativum</name>
    <name type="common">Garden pea</name>
    <name type="synonym">Lathyrus oleraceus</name>
    <dbReference type="NCBI Taxonomy" id="3888"/>
    <lineage>
        <taxon>Eukaryota</taxon>
        <taxon>Viridiplantae</taxon>
        <taxon>Streptophyta</taxon>
        <taxon>Embryophyta</taxon>
        <taxon>Tracheophyta</taxon>
        <taxon>Spermatophyta</taxon>
        <taxon>Magnoliopsida</taxon>
        <taxon>eudicotyledons</taxon>
        <taxon>Gunneridae</taxon>
        <taxon>Pentapetalae</taxon>
        <taxon>rosids</taxon>
        <taxon>fabids</taxon>
        <taxon>Fabales</taxon>
        <taxon>Fabaceae</taxon>
        <taxon>Papilionoideae</taxon>
        <taxon>50 kb inversion clade</taxon>
        <taxon>NPAAA clade</taxon>
        <taxon>Hologalegina</taxon>
        <taxon>IRL clade</taxon>
        <taxon>Fabeae</taxon>
        <taxon>Lathyrus</taxon>
    </lineage>
</organism>
<dbReference type="GO" id="GO:0005634">
    <property type="term" value="C:nucleus"/>
    <property type="evidence" value="ECO:0007669"/>
    <property type="project" value="TreeGrafter"/>
</dbReference>
<dbReference type="Proteomes" id="UP001058974">
    <property type="component" value="Chromosome 3"/>
</dbReference>
<dbReference type="InterPro" id="IPR050699">
    <property type="entry name" value="RNA-DNA_Helicase"/>
</dbReference>
<evidence type="ECO:0000256" key="2">
    <source>
        <dbReference type="ARBA" id="ARBA00022801"/>
    </source>
</evidence>
<dbReference type="SMART" id="SM00487">
    <property type="entry name" value="DEXDc"/>
    <property type="match status" value="1"/>
</dbReference>
<reference evidence="6 7" key="1">
    <citation type="journal article" date="2022" name="Nat. Genet.">
        <title>Improved pea reference genome and pan-genome highlight genomic features and evolutionary characteristics.</title>
        <authorList>
            <person name="Yang T."/>
            <person name="Liu R."/>
            <person name="Luo Y."/>
            <person name="Hu S."/>
            <person name="Wang D."/>
            <person name="Wang C."/>
            <person name="Pandey M.K."/>
            <person name="Ge S."/>
            <person name="Xu Q."/>
            <person name="Li N."/>
            <person name="Li G."/>
            <person name="Huang Y."/>
            <person name="Saxena R.K."/>
            <person name="Ji Y."/>
            <person name="Li M."/>
            <person name="Yan X."/>
            <person name="He Y."/>
            <person name="Liu Y."/>
            <person name="Wang X."/>
            <person name="Xiang C."/>
            <person name="Varshney R.K."/>
            <person name="Ding H."/>
            <person name="Gao S."/>
            <person name="Zong X."/>
        </authorList>
    </citation>
    <scope>NUCLEOTIDE SEQUENCE [LARGE SCALE GENOMIC DNA]</scope>
    <source>
        <strain evidence="6 7">cv. Zhongwan 6</strain>
    </source>
</reference>
<keyword evidence="7" id="KW-1185">Reference proteome</keyword>
<gene>
    <name evidence="6" type="ORF">KIW84_031460</name>
</gene>
<protein>
    <recommendedName>
        <fullName evidence="5">Helicase ATP-binding domain-containing protein</fullName>
    </recommendedName>
</protein>
<keyword evidence="1" id="KW-0547">Nucleotide-binding</keyword>
<dbReference type="GO" id="GO:0003676">
    <property type="term" value="F:nucleic acid binding"/>
    <property type="evidence" value="ECO:0007669"/>
    <property type="project" value="InterPro"/>
</dbReference>
<comment type="caution">
    <text evidence="6">The sequence shown here is derived from an EMBL/GenBank/DDBJ whole genome shotgun (WGS) entry which is preliminary data.</text>
</comment>
<evidence type="ECO:0000256" key="3">
    <source>
        <dbReference type="ARBA" id="ARBA00022806"/>
    </source>
</evidence>
<proteinExistence type="predicted"/>
<dbReference type="InterPro" id="IPR027417">
    <property type="entry name" value="P-loop_NTPase"/>
</dbReference>
<dbReference type="AlphaFoldDB" id="A0A9D5B0U8"/>
<accession>A0A9D5B0U8</accession>
<evidence type="ECO:0000313" key="7">
    <source>
        <dbReference type="Proteomes" id="UP001058974"/>
    </source>
</evidence>
<dbReference type="GO" id="GO:0004386">
    <property type="term" value="F:helicase activity"/>
    <property type="evidence" value="ECO:0007669"/>
    <property type="project" value="UniProtKB-KW"/>
</dbReference>
<keyword evidence="4" id="KW-0067">ATP-binding</keyword>
<dbReference type="GO" id="GO:0005524">
    <property type="term" value="F:ATP binding"/>
    <property type="evidence" value="ECO:0007669"/>
    <property type="project" value="UniProtKB-KW"/>
</dbReference>
<dbReference type="Gene3D" id="3.40.50.300">
    <property type="entry name" value="P-loop containing nucleotide triphosphate hydrolases"/>
    <property type="match status" value="1"/>
</dbReference>
<keyword evidence="2" id="KW-0378">Hydrolase</keyword>
<dbReference type="PANTHER" id="PTHR12131:SF25">
    <property type="entry name" value="DEXH-BOX ATP-DEPENDENT RNA HELICASE DEXH9"/>
    <property type="match status" value="1"/>
</dbReference>
<sequence length="569" mass="63406">MLEGVDEIKRDVKRVYEEIFRVRRCNRPVLDELTANQLEANDVMALEKEFTKEEIKEVIWNCDRNKSPDPNGNNSNFLKNCWEILKEDVIAFVHEFHSNAMIPKSITSSFITMIPKILVNGNPTEEFKVGCSLRQGNLLAPYIFLIAAEGLAGLSCKDILNGDLIGYKIPAGQNFNLLLFADLFADQMIIMGREQQKICGVSKPSLEASMQYDCLHDVSYPHGYVHASSSTTSDSSQPKEPAKKFPFTLDPFQSQAISCLENSESVMVSAHTSVGKTVVALYAIAMSLQDGQRVIYTSPIKEFSNQKYREFKEEFSDVGLMTGDVTIDPNASCLVMTTEIWRSMQYKGSATVPNAKEFADWVAKDYSGQSMSSIASELCGFITVLSGTTVLHCTRIPDPPVSTDVYSPLIKNGIFGVGLSCSVGTEHIIPSKVTKYGSNGRTVPSFFPWLDYATKYPFSELFKARPPLWNTALQRESFDDDEFEHFEDVIKETDKEPITVSDKSDEPELIQQMVLKFFNCGISHLSHAPDRPSTSECNTLANASAVVTHVQVEVFVAMVPPETNEEAQV</sequence>
<dbReference type="EMBL" id="JAMSHJ010000003">
    <property type="protein sequence ID" value="KAI5425649.1"/>
    <property type="molecule type" value="Genomic_DNA"/>
</dbReference>
<keyword evidence="3" id="KW-0347">Helicase</keyword>
<dbReference type="Gramene" id="Psat03G0146000-T1">
    <property type="protein sequence ID" value="KAI5425649.1"/>
    <property type="gene ID" value="KIW84_031460"/>
</dbReference>
<feature type="domain" description="Helicase ATP-binding" evidence="5">
    <location>
        <begin position="257"/>
        <end position="344"/>
    </location>
</feature>
<evidence type="ECO:0000259" key="5">
    <source>
        <dbReference type="PROSITE" id="PS51192"/>
    </source>
</evidence>
<dbReference type="InterPro" id="IPR011545">
    <property type="entry name" value="DEAD/DEAH_box_helicase_dom"/>
</dbReference>
<dbReference type="InterPro" id="IPR014001">
    <property type="entry name" value="Helicase_ATP-bd"/>
</dbReference>
<dbReference type="GO" id="GO:0000460">
    <property type="term" value="P:maturation of 5.8S rRNA"/>
    <property type="evidence" value="ECO:0007669"/>
    <property type="project" value="TreeGrafter"/>
</dbReference>
<dbReference type="GO" id="GO:0016787">
    <property type="term" value="F:hydrolase activity"/>
    <property type="evidence" value="ECO:0007669"/>
    <property type="project" value="UniProtKB-KW"/>
</dbReference>
<evidence type="ECO:0000256" key="4">
    <source>
        <dbReference type="ARBA" id="ARBA00022840"/>
    </source>
</evidence>
<dbReference type="PANTHER" id="PTHR12131">
    <property type="entry name" value="ATP-DEPENDENT RNA AND DNA HELICASE"/>
    <property type="match status" value="1"/>
</dbReference>
<evidence type="ECO:0000256" key="1">
    <source>
        <dbReference type="ARBA" id="ARBA00022741"/>
    </source>
</evidence>
<dbReference type="SUPFAM" id="SSF52540">
    <property type="entry name" value="P-loop containing nucleoside triphosphate hydrolases"/>
    <property type="match status" value="1"/>
</dbReference>
<name>A0A9D5B0U8_PEA</name>
<dbReference type="PROSITE" id="PS51192">
    <property type="entry name" value="HELICASE_ATP_BIND_1"/>
    <property type="match status" value="1"/>
</dbReference>
<dbReference type="Pfam" id="PF00270">
    <property type="entry name" value="DEAD"/>
    <property type="match status" value="1"/>
</dbReference>
<evidence type="ECO:0000313" key="6">
    <source>
        <dbReference type="EMBL" id="KAI5425649.1"/>
    </source>
</evidence>